<dbReference type="EMBL" id="DF143921">
    <property type="protein sequence ID" value="GAA54769.1"/>
    <property type="molecule type" value="Genomic_DNA"/>
</dbReference>
<evidence type="ECO:0000313" key="2">
    <source>
        <dbReference type="Proteomes" id="UP000008909"/>
    </source>
</evidence>
<organism evidence="1 2">
    <name type="scientific">Clonorchis sinensis</name>
    <name type="common">Chinese liver fluke</name>
    <dbReference type="NCBI Taxonomy" id="79923"/>
    <lineage>
        <taxon>Eukaryota</taxon>
        <taxon>Metazoa</taxon>
        <taxon>Spiralia</taxon>
        <taxon>Lophotrochozoa</taxon>
        <taxon>Platyhelminthes</taxon>
        <taxon>Trematoda</taxon>
        <taxon>Digenea</taxon>
        <taxon>Opisthorchiida</taxon>
        <taxon>Opisthorchiata</taxon>
        <taxon>Opisthorchiidae</taxon>
        <taxon>Clonorchis</taxon>
    </lineage>
</organism>
<sequence length="254" mass="29621">MFLFGSRQRLYIAPVKRGQSDEVLDEIRLRKRDAQDRTELSAKNQYKHRPYPFCINAHVDRDSKFSTFCVALPGYEQLHDQYGMAFPPVMIVNVQSYVDTNASAQYNRKVNVIIVKALKQKRTVHMKVAQYLGLMTPFVLLWFCKQHLRVIRKSIFNPRHPDRVTCGKIAWQLRNWRIRTQLLHHQTGIHNGMVAPPFYTVLKVSLGHGTTRISDLIVALVKFRRNISPGPEHNLTRRITRRQVNVNVEAHDKV</sequence>
<gene>
    <name evidence="1" type="ORF">CLF_105387</name>
</gene>
<name>G7YP88_CLOSI</name>
<evidence type="ECO:0000313" key="1">
    <source>
        <dbReference type="EMBL" id="GAA54769.1"/>
    </source>
</evidence>
<reference key="2">
    <citation type="submission" date="2011-10" db="EMBL/GenBank/DDBJ databases">
        <title>The genome and transcriptome sequence of Clonorchis sinensis provide insights into the carcinogenic liver fluke.</title>
        <authorList>
            <person name="Wang X."/>
            <person name="Huang Y."/>
            <person name="Chen W."/>
            <person name="Liu H."/>
            <person name="Guo L."/>
            <person name="Chen Y."/>
            <person name="Luo F."/>
            <person name="Zhou W."/>
            <person name="Sun J."/>
            <person name="Mao Q."/>
            <person name="Liang P."/>
            <person name="Zhou C."/>
            <person name="Tian Y."/>
            <person name="Men J."/>
            <person name="Lv X."/>
            <person name="Huang L."/>
            <person name="Zhou J."/>
            <person name="Hu Y."/>
            <person name="Li R."/>
            <person name="Zhang F."/>
            <person name="Lei H."/>
            <person name="Li X."/>
            <person name="Hu X."/>
            <person name="Liang C."/>
            <person name="Xu J."/>
            <person name="Wu Z."/>
            <person name="Yu X."/>
        </authorList>
    </citation>
    <scope>NUCLEOTIDE SEQUENCE</scope>
    <source>
        <strain>Henan</strain>
    </source>
</reference>
<dbReference type="Proteomes" id="UP000008909">
    <property type="component" value="Unassembled WGS sequence"/>
</dbReference>
<reference evidence="1" key="1">
    <citation type="journal article" date="2011" name="Genome Biol.">
        <title>The draft genome of the carcinogenic human liver fluke Clonorchis sinensis.</title>
        <authorList>
            <person name="Wang X."/>
            <person name="Chen W."/>
            <person name="Huang Y."/>
            <person name="Sun J."/>
            <person name="Men J."/>
            <person name="Liu H."/>
            <person name="Luo F."/>
            <person name="Guo L."/>
            <person name="Lv X."/>
            <person name="Deng C."/>
            <person name="Zhou C."/>
            <person name="Fan Y."/>
            <person name="Li X."/>
            <person name="Huang L."/>
            <person name="Hu Y."/>
            <person name="Liang C."/>
            <person name="Hu X."/>
            <person name="Xu J."/>
            <person name="Yu X."/>
        </authorList>
    </citation>
    <scope>NUCLEOTIDE SEQUENCE [LARGE SCALE GENOMIC DNA]</scope>
    <source>
        <strain evidence="1">Henan</strain>
    </source>
</reference>
<dbReference type="AlphaFoldDB" id="G7YP88"/>
<accession>G7YP88</accession>
<keyword evidence="2" id="KW-1185">Reference proteome</keyword>
<proteinExistence type="predicted"/>
<protein>
    <submittedName>
        <fullName evidence="1">Uncharacterized protein</fullName>
    </submittedName>
</protein>